<evidence type="ECO:0000256" key="5">
    <source>
        <dbReference type="HAMAP-Rule" id="MF_00651"/>
    </source>
</evidence>
<dbReference type="AlphaFoldDB" id="A0A2Z4NDT4"/>
<feature type="domain" description="YqgF/RNase H-like" evidence="6">
    <location>
        <begin position="1"/>
        <end position="107"/>
    </location>
</feature>
<evidence type="ECO:0000256" key="3">
    <source>
        <dbReference type="ARBA" id="ARBA00022722"/>
    </source>
</evidence>
<evidence type="ECO:0000256" key="1">
    <source>
        <dbReference type="ARBA" id="ARBA00022490"/>
    </source>
</evidence>
<comment type="subcellular location">
    <subcellularLocation>
        <location evidence="5">Cytoplasm</location>
    </subcellularLocation>
</comment>
<dbReference type="Proteomes" id="UP000250218">
    <property type="component" value="Chromosome"/>
</dbReference>
<dbReference type="SMART" id="SM00732">
    <property type="entry name" value="YqgFc"/>
    <property type="match status" value="1"/>
</dbReference>
<name>A0A2Z4NDT4_9BACT</name>
<dbReference type="InterPro" id="IPR037027">
    <property type="entry name" value="YqgF/RNaseH-like_dom_sf"/>
</dbReference>
<dbReference type="Pfam" id="PF03652">
    <property type="entry name" value="RuvX"/>
    <property type="match status" value="1"/>
</dbReference>
<accession>A0A2Z4NDT4</accession>
<keyword evidence="3 5" id="KW-0540">Nuclease</keyword>
<evidence type="ECO:0000256" key="4">
    <source>
        <dbReference type="ARBA" id="ARBA00022801"/>
    </source>
</evidence>
<evidence type="ECO:0000313" key="8">
    <source>
        <dbReference type="Proteomes" id="UP000250218"/>
    </source>
</evidence>
<dbReference type="EMBL" id="CP030140">
    <property type="protein sequence ID" value="AWX69709.1"/>
    <property type="molecule type" value="Genomic_DNA"/>
</dbReference>
<comment type="function">
    <text evidence="5">Could be a nuclease involved in processing of the 5'-end of pre-16S rRNA.</text>
</comment>
<evidence type="ECO:0000256" key="2">
    <source>
        <dbReference type="ARBA" id="ARBA00022517"/>
    </source>
</evidence>
<dbReference type="EC" id="3.1.-.-" evidence="5"/>
<gene>
    <name evidence="7" type="ORF">DP065_03065</name>
</gene>
<dbReference type="GO" id="GO:0005829">
    <property type="term" value="C:cytosol"/>
    <property type="evidence" value="ECO:0007669"/>
    <property type="project" value="TreeGrafter"/>
</dbReference>
<keyword evidence="8" id="KW-1185">Reference proteome</keyword>
<dbReference type="CDD" id="cd16964">
    <property type="entry name" value="YqgF"/>
    <property type="match status" value="1"/>
</dbReference>
<dbReference type="NCBIfam" id="TIGR00250">
    <property type="entry name" value="RNAse_H_YqgF"/>
    <property type="match status" value="1"/>
</dbReference>
<dbReference type="InterPro" id="IPR012337">
    <property type="entry name" value="RNaseH-like_sf"/>
</dbReference>
<dbReference type="PANTHER" id="PTHR33317">
    <property type="entry name" value="POLYNUCLEOTIDYL TRANSFERASE, RIBONUCLEASE H-LIKE SUPERFAMILY PROTEIN"/>
    <property type="match status" value="1"/>
</dbReference>
<keyword evidence="4 5" id="KW-0378">Hydrolase</keyword>
<dbReference type="GO" id="GO:0016788">
    <property type="term" value="F:hydrolase activity, acting on ester bonds"/>
    <property type="evidence" value="ECO:0007669"/>
    <property type="project" value="UniProtKB-UniRule"/>
</dbReference>
<dbReference type="Gene3D" id="3.30.420.140">
    <property type="entry name" value="YqgF/RNase H-like domain"/>
    <property type="match status" value="1"/>
</dbReference>
<keyword evidence="1 5" id="KW-0963">Cytoplasm</keyword>
<proteinExistence type="inferred from homology"/>
<dbReference type="HAMAP" id="MF_00651">
    <property type="entry name" value="Nuclease_YqgF"/>
    <property type="match status" value="1"/>
</dbReference>
<dbReference type="InterPro" id="IPR005227">
    <property type="entry name" value="YqgF"/>
</dbReference>
<protein>
    <recommendedName>
        <fullName evidence="5">Putative pre-16S rRNA nuclease</fullName>
        <ecNumber evidence="5">3.1.-.-</ecNumber>
    </recommendedName>
</protein>
<evidence type="ECO:0000259" key="6">
    <source>
        <dbReference type="SMART" id="SM00732"/>
    </source>
</evidence>
<dbReference type="SUPFAM" id="SSF53098">
    <property type="entry name" value="Ribonuclease H-like"/>
    <property type="match status" value="1"/>
</dbReference>
<dbReference type="InterPro" id="IPR006641">
    <property type="entry name" value="YqgF/RNaseH-like_dom"/>
</dbReference>
<evidence type="ECO:0000313" key="7">
    <source>
        <dbReference type="EMBL" id="AWX69709.1"/>
    </source>
</evidence>
<dbReference type="PANTHER" id="PTHR33317:SF4">
    <property type="entry name" value="POLYNUCLEOTIDYL TRANSFERASE, RIBONUCLEASE H-LIKE SUPERFAMILY PROTEIN"/>
    <property type="match status" value="1"/>
</dbReference>
<dbReference type="GO" id="GO:0004518">
    <property type="term" value="F:nuclease activity"/>
    <property type="evidence" value="ECO:0007669"/>
    <property type="project" value="UniProtKB-KW"/>
</dbReference>
<comment type="similarity">
    <text evidence="5">Belongs to the YqgF HJR family.</text>
</comment>
<keyword evidence="2 5" id="KW-0690">Ribosome biogenesis</keyword>
<dbReference type="RefSeq" id="WP_033178943.1">
    <property type="nucleotide sequence ID" value="NZ_CP030140.1"/>
</dbReference>
<dbReference type="GO" id="GO:0000967">
    <property type="term" value="P:rRNA 5'-end processing"/>
    <property type="evidence" value="ECO:0007669"/>
    <property type="project" value="UniProtKB-UniRule"/>
</dbReference>
<organism evidence="7 8">
    <name type="scientific">[Mycoplasma] anseris</name>
    <dbReference type="NCBI Taxonomy" id="92400"/>
    <lineage>
        <taxon>Bacteria</taxon>
        <taxon>Bacillati</taxon>
        <taxon>Mycoplasmatota</taxon>
        <taxon>Mycoplasmoidales</taxon>
        <taxon>Metamycoplasmataceae</taxon>
        <taxon>Metamycoplasma</taxon>
    </lineage>
</organism>
<sequence>MRKICLDLGTKTCGFAISDPLGIIATGLENFRFEENNFLRVIEKLKDYINSNNYKNNIDGIVLGYPLRMDLSKSERTLMVEQFKLLLEKHFDLPIYLQDERQSTRNAEEILINAGWTRKKRKTKKDSLAAQLILEDFLRKNDGKTEI</sequence>
<dbReference type="KEGG" id="mane:DP065_03065"/>
<reference evidence="8" key="1">
    <citation type="submission" date="2018-06" db="EMBL/GenBank/DDBJ databases">
        <title>Complete genome sequences of Mycoplasma anatis, M. anseris and M. cloacale type strains.</title>
        <authorList>
            <person name="Grozner D."/>
            <person name="Forro B."/>
            <person name="Sulyok K.M."/>
            <person name="Marton S."/>
            <person name="Kreizinger Z."/>
            <person name="Banyai K."/>
            <person name="Gyuranecz M."/>
        </authorList>
    </citation>
    <scope>NUCLEOTIDE SEQUENCE [LARGE SCALE GENOMIC DNA]</scope>
    <source>
        <strain evidence="8">ATCC 49234</strain>
    </source>
</reference>